<keyword evidence="2" id="KW-1185">Reference proteome</keyword>
<gene>
    <name evidence="1" type="ORF">PanWU01x14_058880</name>
</gene>
<name>A0A2P5DJA5_PARAD</name>
<dbReference type="Proteomes" id="UP000237105">
    <property type="component" value="Unassembled WGS sequence"/>
</dbReference>
<dbReference type="AlphaFoldDB" id="A0A2P5DJA5"/>
<sequence>MVILYKFHHIFRFQYNAIAVRVETIGKSGSKILVSVSFWLYPYIESNFNSFALRSATILHGKKSIISAHLLF</sequence>
<evidence type="ECO:0000313" key="1">
    <source>
        <dbReference type="EMBL" id="PON73384.1"/>
    </source>
</evidence>
<reference evidence="2" key="1">
    <citation type="submission" date="2016-06" db="EMBL/GenBank/DDBJ databases">
        <title>Parallel loss of symbiosis genes in relatives of nitrogen-fixing non-legume Parasponia.</title>
        <authorList>
            <person name="Van Velzen R."/>
            <person name="Holmer R."/>
            <person name="Bu F."/>
            <person name="Rutten L."/>
            <person name="Van Zeijl A."/>
            <person name="Liu W."/>
            <person name="Santuari L."/>
            <person name="Cao Q."/>
            <person name="Sharma T."/>
            <person name="Shen D."/>
            <person name="Roswanjaya Y."/>
            <person name="Wardhani T."/>
            <person name="Kalhor M.S."/>
            <person name="Jansen J."/>
            <person name="Van den Hoogen J."/>
            <person name="Gungor B."/>
            <person name="Hartog M."/>
            <person name="Hontelez J."/>
            <person name="Verver J."/>
            <person name="Yang W.-C."/>
            <person name="Schijlen E."/>
            <person name="Repin R."/>
            <person name="Schilthuizen M."/>
            <person name="Schranz E."/>
            <person name="Heidstra R."/>
            <person name="Miyata K."/>
            <person name="Fedorova E."/>
            <person name="Kohlen W."/>
            <person name="Bisseling T."/>
            <person name="Smit S."/>
            <person name="Geurts R."/>
        </authorList>
    </citation>
    <scope>NUCLEOTIDE SEQUENCE [LARGE SCALE GENOMIC DNA]</scope>
    <source>
        <strain evidence="2">cv. WU1-14</strain>
    </source>
</reference>
<evidence type="ECO:0000313" key="2">
    <source>
        <dbReference type="Proteomes" id="UP000237105"/>
    </source>
</evidence>
<proteinExistence type="predicted"/>
<protein>
    <submittedName>
        <fullName evidence="1">Uncharacterized protein</fullName>
    </submittedName>
</protein>
<organism evidence="1 2">
    <name type="scientific">Parasponia andersonii</name>
    <name type="common">Sponia andersonii</name>
    <dbReference type="NCBI Taxonomy" id="3476"/>
    <lineage>
        <taxon>Eukaryota</taxon>
        <taxon>Viridiplantae</taxon>
        <taxon>Streptophyta</taxon>
        <taxon>Embryophyta</taxon>
        <taxon>Tracheophyta</taxon>
        <taxon>Spermatophyta</taxon>
        <taxon>Magnoliopsida</taxon>
        <taxon>eudicotyledons</taxon>
        <taxon>Gunneridae</taxon>
        <taxon>Pentapetalae</taxon>
        <taxon>rosids</taxon>
        <taxon>fabids</taxon>
        <taxon>Rosales</taxon>
        <taxon>Cannabaceae</taxon>
        <taxon>Parasponia</taxon>
    </lineage>
</organism>
<accession>A0A2P5DJA5</accession>
<comment type="caution">
    <text evidence="1">The sequence shown here is derived from an EMBL/GenBank/DDBJ whole genome shotgun (WGS) entry which is preliminary data.</text>
</comment>
<dbReference type="EMBL" id="JXTB01000034">
    <property type="protein sequence ID" value="PON73384.1"/>
    <property type="molecule type" value="Genomic_DNA"/>
</dbReference>